<dbReference type="KEGG" id="dlu:A6035_07575"/>
<dbReference type="InterPro" id="IPR023375">
    <property type="entry name" value="ADC_dom_sf"/>
</dbReference>
<dbReference type="Pfam" id="PF09844">
    <property type="entry name" value="DUF2071"/>
    <property type="match status" value="1"/>
</dbReference>
<evidence type="ECO:0000313" key="1">
    <source>
        <dbReference type="EMBL" id="AWH92046.1"/>
    </source>
</evidence>
<proteinExistence type="predicted"/>
<dbReference type="SUPFAM" id="SSF160104">
    <property type="entry name" value="Acetoacetate decarboxylase-like"/>
    <property type="match status" value="1"/>
</dbReference>
<protein>
    <recommendedName>
        <fullName evidence="3">DUF2071 domain-containing protein</fullName>
    </recommendedName>
</protein>
<keyword evidence="2" id="KW-1185">Reference proteome</keyword>
<organism evidence="1 2">
    <name type="scientific">Dietzia lutea</name>
    <dbReference type="NCBI Taxonomy" id="546160"/>
    <lineage>
        <taxon>Bacteria</taxon>
        <taxon>Bacillati</taxon>
        <taxon>Actinomycetota</taxon>
        <taxon>Actinomycetes</taxon>
        <taxon>Mycobacteriales</taxon>
        <taxon>Dietziaceae</taxon>
        <taxon>Dietzia</taxon>
    </lineage>
</organism>
<dbReference type="PANTHER" id="PTHR39186">
    <property type="entry name" value="DUF2071 FAMILY PROTEIN"/>
    <property type="match status" value="1"/>
</dbReference>
<dbReference type="InterPro" id="IPR018644">
    <property type="entry name" value="DUF2071"/>
</dbReference>
<sequence length="238" mass="26993">MPANLQRWEHLTFLHWRYDPETVQALIPPSLRVQCWDGSTWVGITPFRMVDVRLPSLPPPPPWREFPELNVRAYVRGPDGRDGIWFLGMAVPRVSFLAPMRAAGLPYERSRSEVSIVDSRWSYRFEPPRRMRRLGGDPFAAVVDVGDELSEHGRTPLVDSITGRWSGFHRRGGILLRTPIAHEPWPLRSATADGDLTPPLRWSGLPEPAEPAVVHAAQVVRTSLGPPRPVRRVRSDGW</sequence>
<evidence type="ECO:0008006" key="3">
    <source>
        <dbReference type="Google" id="ProtNLM"/>
    </source>
</evidence>
<accession>A0A2S1R6W9</accession>
<evidence type="ECO:0000313" key="2">
    <source>
        <dbReference type="Proteomes" id="UP000244928"/>
    </source>
</evidence>
<reference evidence="1 2" key="1">
    <citation type="submission" date="2016-04" db="EMBL/GenBank/DDBJ databases">
        <title>Complete genome sequence of Dietzia lutea YIM 80766T, a strain isolated from desert soil in Egypt.</title>
        <authorList>
            <person name="Zhao J."/>
            <person name="Hu B."/>
            <person name="Geng S."/>
            <person name="Nie Y."/>
            <person name="Tang Y."/>
        </authorList>
    </citation>
    <scope>NUCLEOTIDE SEQUENCE [LARGE SCALE GENOMIC DNA]</scope>
    <source>
        <strain evidence="1 2">YIM 80766</strain>
    </source>
</reference>
<gene>
    <name evidence="1" type="ORF">A6035_07575</name>
</gene>
<dbReference type="AlphaFoldDB" id="A0A2S1R6W9"/>
<dbReference type="EMBL" id="CP015449">
    <property type="protein sequence ID" value="AWH92046.1"/>
    <property type="molecule type" value="Genomic_DNA"/>
</dbReference>
<dbReference type="Proteomes" id="UP000244928">
    <property type="component" value="Chromosome"/>
</dbReference>
<dbReference type="PANTHER" id="PTHR39186:SF1">
    <property type="entry name" value="DUF2071 DOMAIN-CONTAINING PROTEIN"/>
    <property type="match status" value="1"/>
</dbReference>
<name>A0A2S1R6W9_9ACTN</name>